<keyword evidence="12" id="KW-0862">Zinc</keyword>
<feature type="domain" description="NR LBD" evidence="31">
    <location>
        <begin position="807"/>
        <end position="1123"/>
    </location>
</feature>
<evidence type="ECO:0000256" key="5">
    <source>
        <dbReference type="ARBA" id="ARBA00022659"/>
    </source>
</evidence>
<feature type="disulfide bond" evidence="25">
    <location>
        <begin position="218"/>
        <end position="245"/>
    </location>
</feature>
<keyword evidence="20" id="KW-0804">Transcription</keyword>
<evidence type="ECO:0000256" key="20">
    <source>
        <dbReference type="ARBA" id="ARBA00023163"/>
    </source>
</evidence>
<evidence type="ECO:0000313" key="33">
    <source>
        <dbReference type="Proteomes" id="UP001145742"/>
    </source>
</evidence>
<evidence type="ECO:0000256" key="3">
    <source>
        <dbReference type="ARBA" id="ARBA00022475"/>
    </source>
</evidence>
<keyword evidence="17" id="KW-0238">DNA-binding</keyword>
<dbReference type="InterPro" id="IPR035500">
    <property type="entry name" value="NHR-like_dom_sf"/>
</dbReference>
<evidence type="ECO:0000256" key="15">
    <source>
        <dbReference type="ARBA" id="ARBA00022989"/>
    </source>
</evidence>
<dbReference type="SMART" id="SM00032">
    <property type="entry name" value="CCP"/>
    <property type="match status" value="4"/>
</dbReference>
<dbReference type="Pfam" id="PF00084">
    <property type="entry name" value="Sushi"/>
    <property type="match status" value="4"/>
</dbReference>
<evidence type="ECO:0000256" key="25">
    <source>
        <dbReference type="PROSITE-ProRule" id="PRU00302"/>
    </source>
</evidence>
<feature type="domain" description="Sushi" evidence="29">
    <location>
        <begin position="248"/>
        <end position="309"/>
    </location>
</feature>
<keyword evidence="19 25" id="KW-1015">Disulfide bond</keyword>
<dbReference type="InterPro" id="IPR002396">
    <property type="entry name" value="Selectin_superfamily"/>
</dbReference>
<reference evidence="32" key="1">
    <citation type="submission" date="2019-10" db="EMBL/GenBank/DDBJ databases">
        <authorList>
            <person name="Soares A.E.R."/>
            <person name="Aleixo A."/>
            <person name="Schneider P."/>
            <person name="Miyaki C.Y."/>
            <person name="Schneider M.P."/>
            <person name="Mello C."/>
            <person name="Vasconcelos A.T.R."/>
        </authorList>
    </citation>
    <scope>NUCLEOTIDE SEQUENCE</scope>
    <source>
        <tissue evidence="32">Muscle</tissue>
    </source>
</reference>
<evidence type="ECO:0000256" key="7">
    <source>
        <dbReference type="ARBA" id="ARBA00022723"/>
    </source>
</evidence>
<evidence type="ECO:0000256" key="26">
    <source>
        <dbReference type="SAM" id="MobiDB-lite"/>
    </source>
</evidence>
<dbReference type="InterPro" id="IPR000436">
    <property type="entry name" value="Sushi_SCR_CCP_dom"/>
</dbReference>
<feature type="domain" description="Sushi" evidence="29">
    <location>
        <begin position="370"/>
        <end position="431"/>
    </location>
</feature>
<dbReference type="Proteomes" id="UP001145742">
    <property type="component" value="Unassembled WGS sequence"/>
</dbReference>
<dbReference type="Pfam" id="PF11825">
    <property type="entry name" value="Nuc_recep-AF1"/>
    <property type="match status" value="1"/>
</dbReference>
<evidence type="ECO:0000256" key="19">
    <source>
        <dbReference type="ARBA" id="ARBA00023157"/>
    </source>
</evidence>
<comment type="caution">
    <text evidence="32">The sequence shown here is derived from an EMBL/GenBank/DDBJ whole genome shotgun (WGS) entry which is preliminary data.</text>
</comment>
<evidence type="ECO:0000259" key="30">
    <source>
        <dbReference type="PROSITE" id="PS51030"/>
    </source>
</evidence>
<feature type="compositionally biased region" description="Basic and acidic residues" evidence="26">
    <location>
        <begin position="949"/>
        <end position="961"/>
    </location>
</feature>
<dbReference type="SMART" id="SM00430">
    <property type="entry name" value="HOLI"/>
    <property type="match status" value="1"/>
</dbReference>
<evidence type="ECO:0000256" key="6">
    <source>
        <dbReference type="ARBA" id="ARBA00022692"/>
    </source>
</evidence>
<evidence type="ECO:0000256" key="23">
    <source>
        <dbReference type="ARBA" id="ARBA00023242"/>
    </source>
</evidence>
<feature type="disulfide bond" evidence="25">
    <location>
        <begin position="402"/>
        <end position="429"/>
    </location>
</feature>
<name>A0ABQ9D427_9PASS</name>
<dbReference type="InterPro" id="IPR021780">
    <property type="entry name" value="Nuc_recep-AF1"/>
</dbReference>
<keyword evidence="9" id="KW-0430">Lectin</keyword>
<evidence type="ECO:0000256" key="9">
    <source>
        <dbReference type="ARBA" id="ARBA00022734"/>
    </source>
</evidence>
<evidence type="ECO:0000256" key="12">
    <source>
        <dbReference type="ARBA" id="ARBA00022833"/>
    </source>
</evidence>
<dbReference type="Pfam" id="PF00104">
    <property type="entry name" value="Hormone_recep"/>
    <property type="match status" value="2"/>
</dbReference>
<dbReference type="InterPro" id="IPR016187">
    <property type="entry name" value="CTDL_fold"/>
</dbReference>
<dbReference type="SUPFAM" id="SSF57716">
    <property type="entry name" value="Glucocorticoid receptor-like (DNA-binding domain)"/>
    <property type="match status" value="1"/>
</dbReference>
<evidence type="ECO:0000256" key="17">
    <source>
        <dbReference type="ARBA" id="ARBA00023125"/>
    </source>
</evidence>
<dbReference type="Gene3D" id="3.30.50.10">
    <property type="entry name" value="Erythroid Transcription Factor GATA-1, subunit A"/>
    <property type="match status" value="1"/>
</dbReference>
<dbReference type="SUPFAM" id="SSF48508">
    <property type="entry name" value="Nuclear receptor ligand-binding domain"/>
    <property type="match status" value="1"/>
</dbReference>
<dbReference type="PROSITE" id="PS00031">
    <property type="entry name" value="NUCLEAR_REC_DBD_1"/>
    <property type="match status" value="1"/>
</dbReference>
<organism evidence="32 33">
    <name type="scientific">Willisornis vidua</name>
    <name type="common">Xingu scale-backed antbird</name>
    <dbReference type="NCBI Taxonomy" id="1566151"/>
    <lineage>
        <taxon>Eukaryota</taxon>
        <taxon>Metazoa</taxon>
        <taxon>Chordata</taxon>
        <taxon>Craniata</taxon>
        <taxon>Vertebrata</taxon>
        <taxon>Euteleostomi</taxon>
        <taxon>Archelosauria</taxon>
        <taxon>Archosauria</taxon>
        <taxon>Dinosauria</taxon>
        <taxon>Saurischia</taxon>
        <taxon>Theropoda</taxon>
        <taxon>Coelurosauria</taxon>
        <taxon>Aves</taxon>
        <taxon>Neognathae</taxon>
        <taxon>Neoaves</taxon>
        <taxon>Telluraves</taxon>
        <taxon>Australaves</taxon>
        <taxon>Passeriformes</taxon>
        <taxon>Thamnophilidae</taxon>
        <taxon>Willisornis</taxon>
    </lineage>
</organism>
<feature type="domain" description="EGF-like" evidence="27">
    <location>
        <begin position="150"/>
        <end position="186"/>
    </location>
</feature>
<keyword evidence="7" id="KW-0479">Metal-binding</keyword>
<dbReference type="PROSITE" id="PS51030">
    <property type="entry name" value="NUCLEAR_REC_DBD_2"/>
    <property type="match status" value="1"/>
</dbReference>
<evidence type="ECO:0000256" key="1">
    <source>
        <dbReference type="ARBA" id="ARBA00004251"/>
    </source>
</evidence>
<dbReference type="EMBL" id="WHWB01034282">
    <property type="protein sequence ID" value="KAJ7411867.1"/>
    <property type="molecule type" value="Genomic_DNA"/>
</dbReference>
<keyword evidence="16" id="KW-0805">Transcription regulation</keyword>
<evidence type="ECO:0000256" key="22">
    <source>
        <dbReference type="ARBA" id="ARBA00023180"/>
    </source>
</evidence>
<evidence type="ECO:0000259" key="28">
    <source>
        <dbReference type="PROSITE" id="PS50041"/>
    </source>
</evidence>
<evidence type="ECO:0000256" key="18">
    <source>
        <dbReference type="ARBA" id="ARBA00023136"/>
    </source>
</evidence>
<evidence type="ECO:0000256" key="14">
    <source>
        <dbReference type="ARBA" id="ARBA00022889"/>
    </source>
</evidence>
<dbReference type="InterPro" id="IPR013088">
    <property type="entry name" value="Znf_NHR/GATA"/>
</dbReference>
<keyword evidence="11" id="KW-0863">Zinc-finger</keyword>
<keyword evidence="18" id="KW-0472">Membrane</keyword>
<keyword evidence="13" id="KW-0106">Calcium</keyword>
<comment type="similarity">
    <text evidence="2">Belongs to the selectin/LECAM family.</text>
</comment>
<dbReference type="CDD" id="cd06956">
    <property type="entry name" value="NR_DBD_RXR"/>
    <property type="match status" value="1"/>
</dbReference>
<protein>
    <recommendedName>
        <fullName evidence="34">RXRG protein</fullName>
    </recommendedName>
</protein>
<keyword evidence="4 24" id="KW-0245">EGF-like domain</keyword>
<dbReference type="PROSITE" id="PS51843">
    <property type="entry name" value="NR_LBD"/>
    <property type="match status" value="1"/>
</dbReference>
<keyword evidence="23" id="KW-0539">Nucleus</keyword>
<feature type="domain" description="Nuclear receptor" evidence="30">
    <location>
        <begin position="875"/>
        <end position="950"/>
    </location>
</feature>
<dbReference type="Gene3D" id="3.10.100.10">
    <property type="entry name" value="Mannose-Binding Protein A, subunit A"/>
    <property type="match status" value="1"/>
</dbReference>
<evidence type="ECO:0000256" key="16">
    <source>
        <dbReference type="ARBA" id="ARBA00023015"/>
    </source>
</evidence>
<dbReference type="CDD" id="cd00054">
    <property type="entry name" value="EGF_CA"/>
    <property type="match status" value="1"/>
</dbReference>
<evidence type="ECO:0000259" key="31">
    <source>
        <dbReference type="PROSITE" id="PS51843"/>
    </source>
</evidence>
<accession>A0ABQ9D427</accession>
<keyword evidence="10" id="KW-0677">Repeat</keyword>
<dbReference type="InterPro" id="IPR000536">
    <property type="entry name" value="Nucl_hrmn_rcpt_lig-bd"/>
</dbReference>
<dbReference type="PRINTS" id="PR00343">
    <property type="entry name" value="SELECTIN"/>
</dbReference>
<dbReference type="InterPro" id="IPR016186">
    <property type="entry name" value="C-type_lectin-like/link_sf"/>
</dbReference>
<comment type="subcellular location">
    <subcellularLocation>
        <location evidence="1">Cell membrane</location>
        <topology evidence="1">Single-pass type I membrane protein</topology>
    </subcellularLocation>
</comment>
<evidence type="ECO:0000256" key="21">
    <source>
        <dbReference type="ARBA" id="ARBA00023170"/>
    </source>
</evidence>
<comment type="caution">
    <text evidence="24">Lacks conserved residue(s) required for the propagation of feature annotation.</text>
</comment>
<keyword evidence="33" id="KW-1185">Reference proteome</keyword>
<evidence type="ECO:0000256" key="13">
    <source>
        <dbReference type="ARBA" id="ARBA00022837"/>
    </source>
</evidence>
<keyword evidence="15" id="KW-1133">Transmembrane helix</keyword>
<dbReference type="Pfam" id="PF00105">
    <property type="entry name" value="zf-C4"/>
    <property type="match status" value="1"/>
</dbReference>
<dbReference type="InterPro" id="IPR050274">
    <property type="entry name" value="Nuclear_hormone_rcpt_NR2"/>
</dbReference>
<evidence type="ECO:0000256" key="4">
    <source>
        <dbReference type="ARBA" id="ARBA00022536"/>
    </source>
</evidence>
<dbReference type="Pfam" id="PF00059">
    <property type="entry name" value="Lectin_C"/>
    <property type="match status" value="1"/>
</dbReference>
<evidence type="ECO:0000259" key="29">
    <source>
        <dbReference type="PROSITE" id="PS50923"/>
    </source>
</evidence>
<keyword evidence="14" id="KW-0130">Cell adhesion</keyword>
<keyword evidence="3" id="KW-1003">Cell membrane</keyword>
<dbReference type="SMART" id="SM00399">
    <property type="entry name" value="ZnF_C4"/>
    <property type="match status" value="1"/>
</dbReference>
<dbReference type="PANTHER" id="PTHR24083">
    <property type="entry name" value="NUCLEAR HORMONE RECEPTOR"/>
    <property type="match status" value="1"/>
</dbReference>
<evidence type="ECO:0000256" key="2">
    <source>
        <dbReference type="ARBA" id="ARBA00007360"/>
    </source>
</evidence>
<evidence type="ECO:0000256" key="10">
    <source>
        <dbReference type="ARBA" id="ARBA00022737"/>
    </source>
</evidence>
<feature type="region of interest" description="Disordered" evidence="26">
    <location>
        <begin position="949"/>
        <end position="973"/>
    </location>
</feature>
<evidence type="ECO:0000256" key="24">
    <source>
        <dbReference type="PROSITE-ProRule" id="PRU00076"/>
    </source>
</evidence>
<dbReference type="PROSITE" id="PS00615">
    <property type="entry name" value="C_TYPE_LECTIN_1"/>
    <property type="match status" value="1"/>
</dbReference>
<dbReference type="Gene3D" id="2.10.70.10">
    <property type="entry name" value="Complement Module, domain 1"/>
    <property type="match status" value="4"/>
</dbReference>
<dbReference type="InterPro" id="IPR033991">
    <property type="entry name" value="Selectin_CTLD"/>
</dbReference>
<feature type="disulfide bond" evidence="25">
    <location>
        <begin position="340"/>
        <end position="367"/>
    </location>
</feature>
<evidence type="ECO:0000256" key="8">
    <source>
        <dbReference type="ARBA" id="ARBA00022729"/>
    </source>
</evidence>
<evidence type="ECO:0008006" key="34">
    <source>
        <dbReference type="Google" id="ProtNLM"/>
    </source>
</evidence>
<feature type="domain" description="Sushi" evidence="29">
    <location>
        <begin position="310"/>
        <end position="369"/>
    </location>
</feature>
<dbReference type="SMART" id="SM00034">
    <property type="entry name" value="CLECT"/>
    <property type="match status" value="1"/>
</dbReference>
<dbReference type="SUPFAM" id="SSF57535">
    <property type="entry name" value="Complement control module/SCR domain"/>
    <property type="match status" value="4"/>
</dbReference>
<dbReference type="PROSITE" id="PS50923">
    <property type="entry name" value="SUSHI"/>
    <property type="match status" value="4"/>
</dbReference>
<dbReference type="PROSITE" id="PS50041">
    <property type="entry name" value="C_TYPE_LECTIN_2"/>
    <property type="match status" value="1"/>
</dbReference>
<feature type="disulfide bond" evidence="25">
    <location>
        <begin position="280"/>
        <end position="307"/>
    </location>
</feature>
<dbReference type="InterPro" id="IPR035976">
    <property type="entry name" value="Sushi/SCR/CCP_sf"/>
</dbReference>
<dbReference type="InterPro" id="IPR018378">
    <property type="entry name" value="C-type_lectin_CS"/>
</dbReference>
<gene>
    <name evidence="32" type="ORF">WISP_100763</name>
</gene>
<keyword evidence="6" id="KW-0812">Transmembrane</keyword>
<proteinExistence type="inferred from homology"/>
<dbReference type="PRINTS" id="PR00047">
    <property type="entry name" value="STROIDFINGER"/>
</dbReference>
<feature type="domain" description="Sushi" evidence="29">
    <location>
        <begin position="186"/>
        <end position="247"/>
    </location>
</feature>
<keyword evidence="8" id="KW-0732">Signal</keyword>
<evidence type="ECO:0000256" key="11">
    <source>
        <dbReference type="ARBA" id="ARBA00022771"/>
    </source>
</evidence>
<dbReference type="InterPro" id="IPR001304">
    <property type="entry name" value="C-type_lectin-like"/>
</dbReference>
<sequence length="1127" mass="123985">MLLNRYFIQELLFSHRLLTEKHGLKMLQGVNGWTYHYSDRNMTYREAEEWCKKRYTNMVAIQNKEEINHLNAFLPFNPGYYWIGIRKINNVWTWVGTNKQLTEEARNWASGEPNGKGNNEDCVEIYIKRGKDDGKWNDEQCEKKKVALCYTASCNPSLCSGRGECIETINNHTCHCNPGFYGPEFKSCDPLEKPDHGSLECSHPLGKFSYNSSCTVQCEEGYELTALESVHCTSSGVWSAPVAACRAVTCPALEMPAHGAVNCSHLSVELTWGTTCEFTCEEGFTLTGPATLQCGSSGAWDRQQPSCAAVRCEAVSWPEEGSVTCDPAGLTYGSRCEFHCNEGHVLDGPSSTECTAQGQWSEPLPKCKVVQCEPLSSPEKGSMDCSHGAGMFTSNTSCHFSCLEGWSLNGSHVLECNNLGNWSASLPTCEASEQVSYVSVGIAATSASLLSTASFLLWLAKRFRRKAKKFIPFRLAESKTLAFWQNTVYIQCCSYNWELAISCPDGEQSALLPEEEAGSSSALLKGTEWPRTEQPADGAECLELTQPPELDRKPSSPVVKGGRLSVCPVKQLPVPAASSEGHVQETAEQKKQRETGEILCQLWLEASAADRADPKPRFMVESAEETGRRLEMQPGTQAPYSLETGSFPHFWSWEPALTNSLVSSQEEAPGQHSGIANGIVLFVREGMILILYVGMIHGLPGKAKPLASPMPPSSATYANDRSAIHLLLQHTCDFIRGVPDQKPETVGCAVAYSPVHGSSTSMSLSSSLSTGNSVDGHHNYLEAPANSSRALPSPMNALGSPVNALGSPYRVIASSLGSHPVALSSAPGMNFVTHASPQLNVLNNVSSSEDVKPLPGLPGIGNMNYPSTSPGSLAKHICAICGDRSSGKHYGVYSCEGCKGFFKRTIRKDLIYTCRDNKDCLIDKRQRNRCQYCRYQKCLAMGMKREAVQEERQRSRERSENEAESTSNGSEDMPVERILEAELAVEPKTEAYSDMNTESSTNDPVTNICHAADKQLFTLVEWAKRIPHFSDLTLEDQVILLRADAKGLSSPSEVESLREKVYATLEAYTKQKYPEQPGRFAKLLLRLPALRSIGLKCLEHLFFFKLIGDTPIDTFLMEMLETPLQVT</sequence>
<dbReference type="PROSITE" id="PS50026">
    <property type="entry name" value="EGF_3"/>
    <property type="match status" value="1"/>
</dbReference>
<keyword evidence="21" id="KW-0675">Receptor</keyword>
<dbReference type="Gene3D" id="1.10.565.10">
    <property type="entry name" value="Retinoid X Receptor"/>
    <property type="match status" value="2"/>
</dbReference>
<evidence type="ECO:0000313" key="32">
    <source>
        <dbReference type="EMBL" id="KAJ7411867.1"/>
    </source>
</evidence>
<evidence type="ECO:0000259" key="27">
    <source>
        <dbReference type="PROSITE" id="PS50026"/>
    </source>
</evidence>
<dbReference type="CDD" id="cd03592">
    <property type="entry name" value="CLECT_selectins_like"/>
    <property type="match status" value="1"/>
</dbReference>
<keyword evidence="22" id="KW-0325">Glycoprotein</keyword>
<feature type="domain" description="C-type lectin" evidence="28">
    <location>
        <begin position="30"/>
        <end position="150"/>
    </location>
</feature>
<keyword evidence="5 25" id="KW-0768">Sushi</keyword>
<dbReference type="InterPro" id="IPR001628">
    <property type="entry name" value="Znf_hrmn_rcpt"/>
</dbReference>
<dbReference type="SUPFAM" id="SSF56436">
    <property type="entry name" value="C-type lectin-like"/>
    <property type="match status" value="1"/>
</dbReference>
<dbReference type="InterPro" id="IPR000742">
    <property type="entry name" value="EGF"/>
</dbReference>
<dbReference type="CDD" id="cd00033">
    <property type="entry name" value="CCP"/>
    <property type="match status" value="4"/>
</dbReference>